<dbReference type="InterPro" id="IPR036852">
    <property type="entry name" value="Peptidase_S8/S53_dom_sf"/>
</dbReference>
<feature type="active site" description="Charge relay system" evidence="5">
    <location>
        <position position="415"/>
    </location>
</feature>
<dbReference type="InterPro" id="IPR050131">
    <property type="entry name" value="Peptidase_S8_subtilisin-like"/>
</dbReference>
<evidence type="ECO:0000256" key="6">
    <source>
        <dbReference type="RuleBase" id="RU003355"/>
    </source>
</evidence>
<feature type="domain" description="Peptidase S8/S53" evidence="7">
    <location>
        <begin position="191"/>
        <end position="448"/>
    </location>
</feature>
<keyword evidence="9" id="KW-1185">Reference proteome</keyword>
<evidence type="ECO:0000256" key="5">
    <source>
        <dbReference type="PROSITE-ProRule" id="PRU01240"/>
    </source>
</evidence>
<comment type="similarity">
    <text evidence="1 5 6">Belongs to the peptidase S8 family.</text>
</comment>
<dbReference type="GeneID" id="95594913"/>
<name>A0ABQ3SKG5_9ACTN</name>
<evidence type="ECO:0000313" key="9">
    <source>
        <dbReference type="Proteomes" id="UP000613974"/>
    </source>
</evidence>
<dbReference type="EMBL" id="BNEC01000003">
    <property type="protein sequence ID" value="GHI68636.1"/>
    <property type="molecule type" value="Genomic_DNA"/>
</dbReference>
<dbReference type="PRINTS" id="PR00723">
    <property type="entry name" value="SUBTILISIN"/>
</dbReference>
<dbReference type="PANTHER" id="PTHR43806">
    <property type="entry name" value="PEPTIDASE S8"/>
    <property type="match status" value="1"/>
</dbReference>
<evidence type="ECO:0000256" key="3">
    <source>
        <dbReference type="ARBA" id="ARBA00022801"/>
    </source>
</evidence>
<feature type="active site" description="Charge relay system" evidence="5">
    <location>
        <position position="200"/>
    </location>
</feature>
<dbReference type="SUPFAM" id="SSF52743">
    <property type="entry name" value="Subtilisin-like"/>
    <property type="match status" value="1"/>
</dbReference>
<feature type="active site" description="Charge relay system" evidence="5">
    <location>
        <position position="232"/>
    </location>
</feature>
<gene>
    <name evidence="8" type="ORF">Snoj_25540</name>
</gene>
<evidence type="ECO:0000256" key="4">
    <source>
        <dbReference type="ARBA" id="ARBA00022825"/>
    </source>
</evidence>
<dbReference type="InterPro" id="IPR015500">
    <property type="entry name" value="Peptidase_S8_subtilisin-rel"/>
</dbReference>
<dbReference type="RefSeq" id="WP_189746324.1">
    <property type="nucleotide sequence ID" value="NZ_BMRL01000021.1"/>
</dbReference>
<dbReference type="InterPro" id="IPR023828">
    <property type="entry name" value="Peptidase_S8_Ser-AS"/>
</dbReference>
<accession>A0ABQ3SKG5</accession>
<evidence type="ECO:0000256" key="1">
    <source>
        <dbReference type="ARBA" id="ARBA00011073"/>
    </source>
</evidence>
<dbReference type="Gene3D" id="3.40.50.200">
    <property type="entry name" value="Peptidase S8/S53 domain"/>
    <property type="match status" value="1"/>
</dbReference>
<dbReference type="InterPro" id="IPR022398">
    <property type="entry name" value="Peptidase_S8_His-AS"/>
</dbReference>
<dbReference type="PROSITE" id="PS00138">
    <property type="entry name" value="SUBTILASE_SER"/>
    <property type="match status" value="1"/>
</dbReference>
<protein>
    <recommendedName>
        <fullName evidence="7">Peptidase S8/S53 domain-containing protein</fullName>
    </recommendedName>
</protein>
<sequence length="473" mass="49678">MPSPSPGRDARSAADDSHAQFDWYVQTRRRHQLEELTAQSPAAVRKLDPWVVNTILLERERRKLASWTGAPDSTEQPVHEVMINMMSGRDAVRRGAVPRAERARAIETRQAEADIFLQGIRADLERRGIDVQEEFWLTHSVRATLTSSEVLAVAARADVSSVTSNKQRNVECLDVSRPHIRADVLPTGITGAGITVAVVDTGVDAAHPALAGVVGPQQDMTGTAVNRDEKGHGTHCAGIIASQDATFRGVAPGANIIDIRIMNGTGNATPAWATAGLTAAATSGADVASNSWGYSHRDGAWVCPSGNCVLCTAADNLVNLGVVVVVASGNEGVDFWGDYATKIRCPGNARNVITVGATDDEDNIAEFTSHGSTPDGRPKPDVAAPGVFIASARASGTGRPEDVVAPGFIDKSGTSMAAPHVSGVAALMLDKNPDITPGTVKRLIVTTTPGPIPLVWYGRVDALAAVNATPAPP</sequence>
<dbReference type="InterPro" id="IPR000209">
    <property type="entry name" value="Peptidase_S8/S53_dom"/>
</dbReference>
<dbReference type="PROSITE" id="PS51892">
    <property type="entry name" value="SUBTILASE"/>
    <property type="match status" value="1"/>
</dbReference>
<keyword evidence="3 5" id="KW-0378">Hydrolase</keyword>
<keyword evidence="2 5" id="KW-0645">Protease</keyword>
<dbReference type="InterPro" id="IPR023827">
    <property type="entry name" value="Peptidase_S8_Asp-AS"/>
</dbReference>
<dbReference type="PANTHER" id="PTHR43806:SF11">
    <property type="entry name" value="CEREVISIN-RELATED"/>
    <property type="match status" value="1"/>
</dbReference>
<evidence type="ECO:0000259" key="7">
    <source>
        <dbReference type="Pfam" id="PF00082"/>
    </source>
</evidence>
<organism evidence="8 9">
    <name type="scientific">Streptomyces nojiriensis</name>
    <dbReference type="NCBI Taxonomy" id="66374"/>
    <lineage>
        <taxon>Bacteria</taxon>
        <taxon>Bacillati</taxon>
        <taxon>Actinomycetota</taxon>
        <taxon>Actinomycetes</taxon>
        <taxon>Kitasatosporales</taxon>
        <taxon>Streptomycetaceae</taxon>
        <taxon>Streptomyces</taxon>
    </lineage>
</organism>
<evidence type="ECO:0000313" key="8">
    <source>
        <dbReference type="EMBL" id="GHI68636.1"/>
    </source>
</evidence>
<proteinExistence type="inferred from homology"/>
<dbReference type="PROSITE" id="PS00137">
    <property type="entry name" value="SUBTILASE_HIS"/>
    <property type="match status" value="1"/>
</dbReference>
<keyword evidence="4 5" id="KW-0720">Serine protease</keyword>
<reference evidence="9" key="1">
    <citation type="submission" date="2023-07" db="EMBL/GenBank/DDBJ databases">
        <title>Whole genome shotgun sequence of Streptomyces nojiriensis NBRC 13794.</title>
        <authorList>
            <person name="Komaki H."/>
            <person name="Tamura T."/>
        </authorList>
    </citation>
    <scope>NUCLEOTIDE SEQUENCE [LARGE SCALE GENOMIC DNA]</scope>
    <source>
        <strain evidence="9">NBRC 13794</strain>
    </source>
</reference>
<dbReference type="PROSITE" id="PS00136">
    <property type="entry name" value="SUBTILASE_ASP"/>
    <property type="match status" value="1"/>
</dbReference>
<dbReference type="Proteomes" id="UP000613974">
    <property type="component" value="Unassembled WGS sequence"/>
</dbReference>
<evidence type="ECO:0000256" key="2">
    <source>
        <dbReference type="ARBA" id="ARBA00022670"/>
    </source>
</evidence>
<dbReference type="Pfam" id="PF00082">
    <property type="entry name" value="Peptidase_S8"/>
    <property type="match status" value="1"/>
</dbReference>
<comment type="caution">
    <text evidence="8">The sequence shown here is derived from an EMBL/GenBank/DDBJ whole genome shotgun (WGS) entry which is preliminary data.</text>
</comment>